<proteinExistence type="inferred from homology"/>
<feature type="transmembrane region" description="Helical" evidence="7">
    <location>
        <begin position="155"/>
        <end position="173"/>
    </location>
</feature>
<evidence type="ECO:0000256" key="1">
    <source>
        <dbReference type="ARBA" id="ARBA00004651"/>
    </source>
</evidence>
<dbReference type="RefSeq" id="WP_254739586.1">
    <property type="nucleotide sequence ID" value="NZ_JANCLU010000004.1"/>
</dbReference>
<accession>A0ABT1LAQ0</accession>
<feature type="transmembrane region" description="Helical" evidence="7">
    <location>
        <begin position="179"/>
        <end position="196"/>
    </location>
</feature>
<organism evidence="9 10">
    <name type="scientific">Alsobacter ponti</name>
    <dbReference type="NCBI Taxonomy" id="2962936"/>
    <lineage>
        <taxon>Bacteria</taxon>
        <taxon>Pseudomonadati</taxon>
        <taxon>Pseudomonadota</taxon>
        <taxon>Alphaproteobacteria</taxon>
        <taxon>Hyphomicrobiales</taxon>
        <taxon>Alsobacteraceae</taxon>
        <taxon>Alsobacter</taxon>
    </lineage>
</organism>
<feature type="transmembrane region" description="Helical" evidence="7">
    <location>
        <begin position="6"/>
        <end position="25"/>
    </location>
</feature>
<evidence type="ECO:0000256" key="2">
    <source>
        <dbReference type="ARBA" id="ARBA00008193"/>
    </source>
</evidence>
<protein>
    <submittedName>
        <fullName evidence="9">Trimeric intracellular cation channel family protein</fullName>
    </submittedName>
</protein>
<comment type="caution">
    <text evidence="9">The sequence shown here is derived from an EMBL/GenBank/DDBJ whole genome shotgun (WGS) entry which is preliminary data.</text>
</comment>
<dbReference type="InterPro" id="IPR005115">
    <property type="entry name" value="Gly_transporter"/>
</dbReference>
<keyword evidence="5 7" id="KW-1133">Transmembrane helix</keyword>
<evidence type="ECO:0000313" key="10">
    <source>
        <dbReference type="Proteomes" id="UP001205890"/>
    </source>
</evidence>
<evidence type="ECO:0000256" key="3">
    <source>
        <dbReference type="ARBA" id="ARBA00022475"/>
    </source>
</evidence>
<feature type="domain" description="Glycine transporter" evidence="8">
    <location>
        <begin position="7"/>
        <end position="78"/>
    </location>
</feature>
<keyword evidence="3" id="KW-1003">Cell membrane</keyword>
<evidence type="ECO:0000256" key="6">
    <source>
        <dbReference type="ARBA" id="ARBA00023136"/>
    </source>
</evidence>
<sequence>MEGASLIAEYVGVGVFALTGAIVAARKGMDPFGFALLATVTGVGGGSVRDMLLGVPVFWVHEPVDLAVCLGVGLLTYLAGSRIPGAMTGQRPRTALLWADALGLAIFSTTGALKALSNGAHPFAAVVLGTLTASFGGIIRDILAGDVPLVLHREIYVTAAVVGAAVFVLGLGAGLPPALAAGFSILAAFTLRGFAIQRDWSLPPFRPRAE</sequence>
<evidence type="ECO:0000256" key="5">
    <source>
        <dbReference type="ARBA" id="ARBA00022989"/>
    </source>
</evidence>
<name>A0ABT1LAQ0_9HYPH</name>
<dbReference type="Pfam" id="PF03458">
    <property type="entry name" value="Gly_transporter"/>
    <property type="match status" value="2"/>
</dbReference>
<feature type="transmembrane region" description="Helical" evidence="7">
    <location>
        <begin position="32"/>
        <end position="52"/>
    </location>
</feature>
<reference evidence="9 10" key="1">
    <citation type="submission" date="2022-07" db="EMBL/GenBank/DDBJ databases">
        <authorList>
            <person name="Li W.-J."/>
            <person name="Deng Q.-Q."/>
        </authorList>
    </citation>
    <scope>NUCLEOTIDE SEQUENCE [LARGE SCALE GENOMIC DNA]</scope>
    <source>
        <strain evidence="9 10">SYSU M60028</strain>
    </source>
</reference>
<feature type="transmembrane region" description="Helical" evidence="7">
    <location>
        <begin position="64"/>
        <end position="83"/>
    </location>
</feature>
<evidence type="ECO:0000259" key="8">
    <source>
        <dbReference type="Pfam" id="PF03458"/>
    </source>
</evidence>
<dbReference type="PANTHER" id="PTHR30506">
    <property type="entry name" value="INNER MEMBRANE PROTEIN"/>
    <property type="match status" value="1"/>
</dbReference>
<keyword evidence="10" id="KW-1185">Reference proteome</keyword>
<gene>
    <name evidence="9" type="ORF">NK718_06000</name>
</gene>
<feature type="domain" description="Glycine transporter" evidence="8">
    <location>
        <begin position="97"/>
        <end position="169"/>
    </location>
</feature>
<evidence type="ECO:0000256" key="7">
    <source>
        <dbReference type="SAM" id="Phobius"/>
    </source>
</evidence>
<dbReference type="EMBL" id="JANCLU010000004">
    <property type="protein sequence ID" value="MCP8938061.1"/>
    <property type="molecule type" value="Genomic_DNA"/>
</dbReference>
<keyword evidence="4 7" id="KW-0812">Transmembrane</keyword>
<feature type="transmembrane region" description="Helical" evidence="7">
    <location>
        <begin position="95"/>
        <end position="117"/>
    </location>
</feature>
<comment type="similarity">
    <text evidence="2">Belongs to the UPF0126 family.</text>
</comment>
<dbReference type="PANTHER" id="PTHR30506:SF3">
    <property type="entry name" value="UPF0126 INNER MEMBRANE PROTEIN YADS-RELATED"/>
    <property type="match status" value="1"/>
</dbReference>
<evidence type="ECO:0000256" key="4">
    <source>
        <dbReference type="ARBA" id="ARBA00022692"/>
    </source>
</evidence>
<evidence type="ECO:0000313" key="9">
    <source>
        <dbReference type="EMBL" id="MCP8938061.1"/>
    </source>
</evidence>
<keyword evidence="6 7" id="KW-0472">Membrane</keyword>
<comment type="subcellular location">
    <subcellularLocation>
        <location evidence="1">Cell membrane</location>
        <topology evidence="1">Multi-pass membrane protein</topology>
    </subcellularLocation>
</comment>
<feature type="transmembrane region" description="Helical" evidence="7">
    <location>
        <begin position="123"/>
        <end position="143"/>
    </location>
</feature>
<dbReference type="Proteomes" id="UP001205890">
    <property type="component" value="Unassembled WGS sequence"/>
</dbReference>